<keyword evidence="3" id="KW-1185">Reference proteome</keyword>
<reference evidence="1" key="2">
    <citation type="submission" date="2015-12" db="EMBL/GenBank/DDBJ databases">
        <authorList>
            <person name="Shamseldin A."/>
            <person name="Moawad H."/>
            <person name="Abd El-Rahim W.M."/>
            <person name="Sadowsky M.J."/>
        </authorList>
    </citation>
    <scope>NUCLEOTIDE SEQUENCE [LARGE SCALE GENOMIC DNA]</scope>
    <source>
        <strain evidence="1">CD08_7</strain>
    </source>
</reference>
<evidence type="ECO:0000313" key="3">
    <source>
        <dbReference type="Proteomes" id="UP000054023"/>
    </source>
</evidence>
<dbReference type="RefSeq" id="WP_058887786.1">
    <property type="nucleotide sequence ID" value="NZ_BAAAKT010000004.1"/>
</dbReference>
<dbReference type="PANTHER" id="PTHR36974:SF1">
    <property type="entry name" value="DOXX FAMILY MEMBRANE PROTEIN"/>
    <property type="match status" value="1"/>
</dbReference>
<reference evidence="3" key="1">
    <citation type="submission" date="2015-12" db="EMBL/GenBank/DDBJ databases">
        <authorList>
            <person name="Nair G.R."/>
            <person name="Kaur G."/>
            <person name="Mayilraj S."/>
        </authorList>
    </citation>
    <scope>NUCLEOTIDE SEQUENCE [LARGE SCALE GENOMIC DNA]</scope>
    <source>
        <strain evidence="3">CD08_7</strain>
    </source>
</reference>
<proteinExistence type="predicted"/>
<dbReference type="AlphaFoldDB" id="A0A0W8IIT4"/>
<accession>A0A0W8IIT4</accession>
<dbReference type="EMBL" id="LQBM01000002">
    <property type="protein sequence ID" value="KUG59552.1"/>
    <property type="molecule type" value="Genomic_DNA"/>
</dbReference>
<evidence type="ECO:0000313" key="2">
    <source>
        <dbReference type="EMBL" id="MBA8922229.1"/>
    </source>
</evidence>
<dbReference type="EMBL" id="JACJIH010000001">
    <property type="protein sequence ID" value="MBA8922229.1"/>
    <property type="molecule type" value="Genomic_DNA"/>
</dbReference>
<dbReference type="STRING" id="317018.AVL63_10450"/>
<name>A0A0W8IIT4_9MICC</name>
<organism evidence="1 3">
    <name type="scientific">Nesterenkonia jeotgali</name>
    <dbReference type="NCBI Taxonomy" id="317018"/>
    <lineage>
        <taxon>Bacteria</taxon>
        <taxon>Bacillati</taxon>
        <taxon>Actinomycetota</taxon>
        <taxon>Actinomycetes</taxon>
        <taxon>Micrococcales</taxon>
        <taxon>Micrococcaceae</taxon>
        <taxon>Nesterenkonia</taxon>
    </lineage>
</organism>
<evidence type="ECO:0000313" key="4">
    <source>
        <dbReference type="Proteomes" id="UP000546252"/>
    </source>
</evidence>
<dbReference type="Proteomes" id="UP000546252">
    <property type="component" value="Unassembled WGS sequence"/>
</dbReference>
<gene>
    <name evidence="1" type="ORF">AVL63_10450</name>
    <name evidence="2" type="ORF">HNR24_002162</name>
</gene>
<dbReference type="PANTHER" id="PTHR36974">
    <property type="entry name" value="MEMBRANE PROTEIN-RELATED"/>
    <property type="match status" value="1"/>
</dbReference>
<reference evidence="2 4" key="3">
    <citation type="submission" date="2020-08" db="EMBL/GenBank/DDBJ databases">
        <title>Sequencing the genomes of 1000 actinobacteria strains.</title>
        <authorList>
            <person name="Klenk H.-P."/>
        </authorList>
    </citation>
    <scope>NUCLEOTIDE SEQUENCE [LARGE SCALE GENOMIC DNA]</scope>
    <source>
        <strain evidence="2 4">DSM 19081</strain>
    </source>
</reference>
<dbReference type="Proteomes" id="UP000054023">
    <property type="component" value="Unassembled WGS sequence"/>
</dbReference>
<comment type="caution">
    <text evidence="1">The sequence shown here is derived from an EMBL/GenBank/DDBJ whole genome shotgun (WGS) entry which is preliminary data.</text>
</comment>
<protein>
    <submittedName>
        <fullName evidence="2">Putative membrane protein</fullName>
    </submittedName>
</protein>
<evidence type="ECO:0000313" key="1">
    <source>
        <dbReference type="EMBL" id="KUG59552.1"/>
    </source>
</evidence>
<sequence length="119" mass="12749">MNSTARAASMAGLLGATGVLHFLRPAVFDSIVPPQLGNRRLITYVSGVAELGCAALLAVPATRRVGGACTAALMIAVYPANIYSVQKYWHRPKARNIALARLPLQLPLVRSAWRIAREA</sequence>